<sequence length="171" mass="18745">MNSLGLILLLSTLSALSAAFAPDCPLEFTPVLPRNSDFKKACSADPASKSPCFHHVSGSLRSADVISNSPMEDIREPIIVKDGFLTDFTFSDNIEGYYVKYTEAGVGLQYRPVNSGNCFDLSWSVVSERARDYKLSAAVANGGGKLFESSDQGSYTVHVCDRYVDLWLEKR</sequence>
<proteinExistence type="predicted"/>
<reference evidence="2" key="2">
    <citation type="submission" date="2016-04" db="EMBL/GenBank/DDBJ databases">
        <authorList>
            <person name="Evans L.H."/>
            <person name="Alamgir A."/>
            <person name="Owens N."/>
            <person name="Weber N.D."/>
            <person name="Virtaneva K."/>
            <person name="Barbian K."/>
            <person name="Babar A."/>
            <person name="Rosenke K."/>
        </authorList>
    </citation>
    <scope>NUCLEOTIDE SEQUENCE</scope>
    <source>
        <strain evidence="2">UB2112</strain>
    </source>
</reference>
<dbReference type="Proteomes" id="UP000179920">
    <property type="component" value="Chromosome VIII"/>
</dbReference>
<evidence type="ECO:0000313" key="4">
    <source>
        <dbReference type="Proteomes" id="UP000179920"/>
    </source>
</evidence>
<organism evidence="2 4">
    <name type="scientific">Ustilago bromivora</name>
    <dbReference type="NCBI Taxonomy" id="307758"/>
    <lineage>
        <taxon>Eukaryota</taxon>
        <taxon>Fungi</taxon>
        <taxon>Dikarya</taxon>
        <taxon>Basidiomycota</taxon>
        <taxon>Ustilaginomycotina</taxon>
        <taxon>Ustilaginomycetes</taxon>
        <taxon>Ustilaginales</taxon>
        <taxon>Ustilaginaceae</taxon>
        <taxon>Ustilago</taxon>
    </lineage>
</organism>
<evidence type="ECO:0000313" key="5">
    <source>
        <dbReference type="Proteomes" id="UP000658997"/>
    </source>
</evidence>
<evidence type="ECO:0000256" key="1">
    <source>
        <dbReference type="SAM" id="SignalP"/>
    </source>
</evidence>
<name>A0A1K0G5N3_9BASI</name>
<dbReference type="EMBL" id="LT558124">
    <property type="protein sequence ID" value="SAM82753.1"/>
    <property type="molecule type" value="Genomic_DNA"/>
</dbReference>
<gene>
    <name evidence="3" type="ORF">UBRO2_03130</name>
    <name evidence="2" type="ORF">UBRO_04990</name>
</gene>
<accession>A0A1K0G5N3</accession>
<protein>
    <submittedName>
        <fullName evidence="3">Related to Mig1 - Mig1 protein, induced during biotrophic phase</fullName>
    </submittedName>
    <submittedName>
        <fullName evidence="2">Related to Mig1-Mig1 protein, induced during biotrophic phase</fullName>
    </submittedName>
</protein>
<keyword evidence="5" id="KW-1185">Reference proteome</keyword>
<reference evidence="3" key="3">
    <citation type="submission" date="2018-08" db="EMBL/GenBank/DDBJ databases">
        <authorList>
            <person name="Guldener U."/>
        </authorList>
    </citation>
    <scope>NUCLEOTIDE SEQUENCE</scope>
    <source>
        <strain evidence="3">UB2</strain>
    </source>
</reference>
<feature type="signal peptide" evidence="1">
    <location>
        <begin position="1"/>
        <end position="19"/>
    </location>
</feature>
<dbReference type="Proteomes" id="UP000658997">
    <property type="component" value="Unassembled WGS sequence"/>
</dbReference>
<dbReference type="OrthoDB" id="10357104at2759"/>
<reference evidence="4" key="1">
    <citation type="submission" date="2016-04" db="EMBL/GenBank/DDBJ databases">
        <authorList>
            <person name="Guldener U."/>
            <person name="Guldener U."/>
        </authorList>
    </citation>
    <scope>NUCLEOTIDE SEQUENCE [LARGE SCALE GENOMIC DNA]</scope>
    <source>
        <strain evidence="4">UB2112</strain>
    </source>
</reference>
<evidence type="ECO:0000313" key="2">
    <source>
        <dbReference type="EMBL" id="SAM82753.1"/>
    </source>
</evidence>
<evidence type="ECO:0000313" key="3">
    <source>
        <dbReference type="EMBL" id="SYW79446.1"/>
    </source>
</evidence>
<dbReference type="EMBL" id="ULHB01000055">
    <property type="protein sequence ID" value="SYW79446.1"/>
    <property type="molecule type" value="Genomic_DNA"/>
</dbReference>
<keyword evidence="1" id="KW-0732">Signal</keyword>
<feature type="chain" id="PRO_5038295952" evidence="1">
    <location>
        <begin position="20"/>
        <end position="171"/>
    </location>
</feature>
<dbReference type="AlphaFoldDB" id="A0A1K0G5N3"/>